<dbReference type="RefSeq" id="WP_218632272.1">
    <property type="nucleotide sequence ID" value="NZ_JAHVAH010000001.1"/>
</dbReference>
<dbReference type="InterPro" id="IPR050955">
    <property type="entry name" value="Plant_Biomass_Hydrol_Est"/>
</dbReference>
<sequence length="249" mass="25714">MTRVLFCLIACLLAVPAMAQPMVTLEAHGGRFVMLDKDAIGYLPDPDPSGAPAPVMIVLHGRGGNAATALAGVVGEASRRGIALVAPKSRGQTWDALRAFSSQSTRSPGRLPGGDAKQIANAVEALSAHGAIDRSRIALFGFSDGATMALSLGAARPADYPLVIAFAPGGILRTRGDAEQRFMIAHGTEDAIIPFSHGAGRVCPAVERLGRDVRFLPYGAGHVVDPAALGEALDSFLDPARPFGSPGCP</sequence>
<dbReference type="InterPro" id="IPR003140">
    <property type="entry name" value="PLipase/COase/thioEstase"/>
</dbReference>
<reference evidence="5 6" key="1">
    <citation type="submission" date="2021-07" db="EMBL/GenBank/DDBJ databases">
        <title>The draft genome sequence of Sphingomicrobium sp. B8.</title>
        <authorList>
            <person name="Mu L."/>
        </authorList>
    </citation>
    <scope>NUCLEOTIDE SEQUENCE [LARGE SCALE GENOMIC DNA]</scope>
    <source>
        <strain evidence="5 6">B8</strain>
    </source>
</reference>
<dbReference type="Proteomes" id="UP000698028">
    <property type="component" value="Unassembled WGS sequence"/>
</dbReference>
<keyword evidence="1 3" id="KW-0732">Signal</keyword>
<evidence type="ECO:0000313" key="6">
    <source>
        <dbReference type="Proteomes" id="UP000698028"/>
    </source>
</evidence>
<dbReference type="Pfam" id="PF02230">
    <property type="entry name" value="Abhydrolase_2"/>
    <property type="match status" value="1"/>
</dbReference>
<feature type="domain" description="Phospholipase/carboxylesterase/thioesterase" evidence="4">
    <location>
        <begin position="52"/>
        <end position="227"/>
    </location>
</feature>
<feature type="signal peptide" evidence="3">
    <location>
        <begin position="1"/>
        <end position="19"/>
    </location>
</feature>
<feature type="chain" id="PRO_5046189774" description="Phospholipase/carboxylesterase/thioesterase domain-containing protein" evidence="3">
    <location>
        <begin position="20"/>
        <end position="249"/>
    </location>
</feature>
<evidence type="ECO:0000313" key="5">
    <source>
        <dbReference type="EMBL" id="MBW0144258.1"/>
    </source>
</evidence>
<dbReference type="PANTHER" id="PTHR43037:SF5">
    <property type="entry name" value="FERULOYL ESTERASE"/>
    <property type="match status" value="1"/>
</dbReference>
<keyword evidence="2" id="KW-0378">Hydrolase</keyword>
<comment type="caution">
    <text evidence="5">The sequence shown here is derived from an EMBL/GenBank/DDBJ whole genome shotgun (WGS) entry which is preliminary data.</text>
</comment>
<evidence type="ECO:0000256" key="1">
    <source>
        <dbReference type="ARBA" id="ARBA00022729"/>
    </source>
</evidence>
<gene>
    <name evidence="5" type="ORF">KTQ36_02980</name>
</gene>
<accession>A0ABS6V3Y4</accession>
<keyword evidence="6" id="KW-1185">Reference proteome</keyword>
<protein>
    <recommendedName>
        <fullName evidence="4">Phospholipase/carboxylesterase/thioesterase domain-containing protein</fullName>
    </recommendedName>
</protein>
<dbReference type="EMBL" id="JAHVAH010000001">
    <property type="protein sequence ID" value="MBW0144258.1"/>
    <property type="molecule type" value="Genomic_DNA"/>
</dbReference>
<evidence type="ECO:0000259" key="4">
    <source>
        <dbReference type="Pfam" id="PF02230"/>
    </source>
</evidence>
<evidence type="ECO:0000256" key="3">
    <source>
        <dbReference type="SAM" id="SignalP"/>
    </source>
</evidence>
<organism evidence="5 6">
    <name type="scientific">Sphingomicrobium clamense</name>
    <dbReference type="NCBI Taxonomy" id="2851013"/>
    <lineage>
        <taxon>Bacteria</taxon>
        <taxon>Pseudomonadati</taxon>
        <taxon>Pseudomonadota</taxon>
        <taxon>Alphaproteobacteria</taxon>
        <taxon>Sphingomonadales</taxon>
        <taxon>Sphingomonadaceae</taxon>
        <taxon>Sphingomicrobium</taxon>
    </lineage>
</organism>
<evidence type="ECO:0000256" key="2">
    <source>
        <dbReference type="ARBA" id="ARBA00022801"/>
    </source>
</evidence>
<proteinExistence type="predicted"/>
<dbReference type="PANTHER" id="PTHR43037">
    <property type="entry name" value="UNNAMED PRODUCT-RELATED"/>
    <property type="match status" value="1"/>
</dbReference>
<name>A0ABS6V3Y4_9SPHN</name>